<reference evidence="1 2" key="1">
    <citation type="submission" date="2017-12" db="EMBL/GenBank/DDBJ databases">
        <title>Gene loss provides genomic basis for host adaptation in cereal stripe rust fungi.</title>
        <authorList>
            <person name="Xia C."/>
        </authorList>
    </citation>
    <scope>NUCLEOTIDE SEQUENCE [LARGE SCALE GENOMIC DNA]</scope>
    <source>
        <strain evidence="1 2">93TX-2</strain>
    </source>
</reference>
<dbReference type="VEuPathDB" id="FungiDB:PSHT_15341"/>
<organism evidence="1 2">
    <name type="scientific">Puccinia striiformis</name>
    <dbReference type="NCBI Taxonomy" id="27350"/>
    <lineage>
        <taxon>Eukaryota</taxon>
        <taxon>Fungi</taxon>
        <taxon>Dikarya</taxon>
        <taxon>Basidiomycota</taxon>
        <taxon>Pucciniomycotina</taxon>
        <taxon>Pucciniomycetes</taxon>
        <taxon>Pucciniales</taxon>
        <taxon>Pucciniaceae</taxon>
        <taxon>Puccinia</taxon>
    </lineage>
</organism>
<name>A0A2S4UFG7_9BASI</name>
<evidence type="ECO:0000313" key="1">
    <source>
        <dbReference type="EMBL" id="POV96032.1"/>
    </source>
</evidence>
<keyword evidence="2" id="KW-1185">Reference proteome</keyword>
<protein>
    <submittedName>
        <fullName evidence="1">Uncharacterized protein</fullName>
    </submittedName>
</protein>
<dbReference type="AlphaFoldDB" id="A0A2S4UFG7"/>
<reference evidence="2" key="3">
    <citation type="journal article" date="2018" name="Mol. Plant Microbe Interact.">
        <title>Genome sequence resources for the wheat stripe rust pathogen (Puccinia striiformis f. sp. tritici) and the barley stripe rust pathogen (Puccinia striiformis f. sp. hordei).</title>
        <authorList>
            <person name="Xia C."/>
            <person name="Wang M."/>
            <person name="Yin C."/>
            <person name="Cornejo O.E."/>
            <person name="Hulbert S.H."/>
            <person name="Chen X."/>
        </authorList>
    </citation>
    <scope>NUCLEOTIDE SEQUENCE [LARGE SCALE GENOMIC DNA]</scope>
    <source>
        <strain evidence="2">93TX-2</strain>
    </source>
</reference>
<gene>
    <name evidence="1" type="ORF">PSHT_15341</name>
</gene>
<dbReference type="Proteomes" id="UP000238274">
    <property type="component" value="Unassembled WGS sequence"/>
</dbReference>
<reference evidence="2" key="2">
    <citation type="journal article" date="2018" name="BMC Genomics">
        <title>Genomic insights into host adaptation between the wheat stripe rust pathogen (Puccinia striiformis f. sp. tritici) and the barley stripe rust pathogen (Puccinia striiformis f. sp. hordei).</title>
        <authorList>
            <person name="Xia C."/>
            <person name="Wang M."/>
            <person name="Yin C."/>
            <person name="Cornejo O.E."/>
            <person name="Hulbert S.H."/>
            <person name="Chen X."/>
        </authorList>
    </citation>
    <scope>NUCLEOTIDE SEQUENCE [LARGE SCALE GENOMIC DNA]</scope>
    <source>
        <strain evidence="2">93TX-2</strain>
    </source>
</reference>
<comment type="caution">
    <text evidence="1">The sequence shown here is derived from an EMBL/GenBank/DDBJ whole genome shotgun (WGS) entry which is preliminary data.</text>
</comment>
<dbReference type="VEuPathDB" id="FungiDB:PSTT_13034"/>
<dbReference type="EMBL" id="PKSM01000387">
    <property type="protein sequence ID" value="POV96032.1"/>
    <property type="molecule type" value="Genomic_DNA"/>
</dbReference>
<proteinExistence type="predicted"/>
<accession>A0A2S4UFG7</accession>
<evidence type="ECO:0000313" key="2">
    <source>
        <dbReference type="Proteomes" id="UP000238274"/>
    </source>
</evidence>
<dbReference type="OrthoDB" id="3039677at2759"/>
<sequence length="345" mass="39090">MIKGHQAESEAWKSAKTHTERETLFKKSGLRYSILNELPYWNPIEFVVVEPMHLLSGILKRHAQKVWCIDKRAVSGPDEMDLTMLKHAGRASNLGILLELLDLPTVVAKMASRSNQQKKLRLLLLDMSEVQHNSKEILDAKKLSKFQTNFLLPAHLHNQLISLLNLKYKPSGSQFVSEQKGNFSSTETIVLTLAKSIHSFKQAGLIYMNSSDKGSSSISYCLGSTPQAFGTIVHMFQTVLFEACGKGKCSHKLHTLMCVQRRERLSPFNEMKKPYSKACPGIKSKLFYAPPEMDHADRLRFCDLILPNQIIYHTALFLHNKSVFGTKHHTIAVRSLDWNQAGLFQ</sequence>